<feature type="non-terminal residue" evidence="2">
    <location>
        <position position="1"/>
    </location>
</feature>
<organism evidence="2 3">
    <name type="scientific">Porites evermanni</name>
    <dbReference type="NCBI Taxonomy" id="104178"/>
    <lineage>
        <taxon>Eukaryota</taxon>
        <taxon>Metazoa</taxon>
        <taxon>Cnidaria</taxon>
        <taxon>Anthozoa</taxon>
        <taxon>Hexacorallia</taxon>
        <taxon>Scleractinia</taxon>
        <taxon>Fungiina</taxon>
        <taxon>Poritidae</taxon>
        <taxon>Porites</taxon>
    </lineage>
</organism>
<accession>A0ABN8LZ69</accession>
<feature type="compositionally biased region" description="Basic and acidic residues" evidence="1">
    <location>
        <begin position="56"/>
        <end position="71"/>
    </location>
</feature>
<comment type="caution">
    <text evidence="2">The sequence shown here is derived from an EMBL/GenBank/DDBJ whole genome shotgun (WGS) entry which is preliminary data.</text>
</comment>
<name>A0ABN8LZ69_9CNID</name>
<dbReference type="Proteomes" id="UP001159427">
    <property type="component" value="Unassembled WGS sequence"/>
</dbReference>
<keyword evidence="3" id="KW-1185">Reference proteome</keyword>
<sequence>DSIEQATSSSGEQRTRAKTERVSGRLGPPRSGHLASLSGAHSHVSSAEACLSGASAEERGEGHQKEKREMTGVRALRFSALSWLASLTARKE</sequence>
<dbReference type="EMBL" id="CALNXI010000226">
    <property type="protein sequence ID" value="CAH3022604.1"/>
    <property type="molecule type" value="Genomic_DNA"/>
</dbReference>
<feature type="compositionally biased region" description="Basic and acidic residues" evidence="1">
    <location>
        <begin position="13"/>
        <end position="23"/>
    </location>
</feature>
<feature type="region of interest" description="Disordered" evidence="1">
    <location>
        <begin position="1"/>
        <end position="71"/>
    </location>
</feature>
<reference evidence="2 3" key="1">
    <citation type="submission" date="2022-05" db="EMBL/GenBank/DDBJ databases">
        <authorList>
            <consortium name="Genoscope - CEA"/>
            <person name="William W."/>
        </authorList>
    </citation>
    <scope>NUCLEOTIDE SEQUENCE [LARGE SCALE GENOMIC DNA]</scope>
</reference>
<gene>
    <name evidence="2" type="ORF">PEVE_00016143</name>
</gene>
<proteinExistence type="predicted"/>
<feature type="compositionally biased region" description="Polar residues" evidence="1">
    <location>
        <begin position="1"/>
        <end position="12"/>
    </location>
</feature>
<evidence type="ECO:0000256" key="1">
    <source>
        <dbReference type="SAM" id="MobiDB-lite"/>
    </source>
</evidence>
<evidence type="ECO:0000313" key="2">
    <source>
        <dbReference type="EMBL" id="CAH3022604.1"/>
    </source>
</evidence>
<evidence type="ECO:0000313" key="3">
    <source>
        <dbReference type="Proteomes" id="UP001159427"/>
    </source>
</evidence>
<protein>
    <submittedName>
        <fullName evidence="2">Uncharacterized protein</fullName>
    </submittedName>
</protein>